<keyword evidence="2" id="KW-1185">Reference proteome</keyword>
<name>A0A8E5HRX4_USTVR</name>
<evidence type="ECO:0000313" key="2">
    <source>
        <dbReference type="Proteomes" id="UP000027002"/>
    </source>
</evidence>
<evidence type="ECO:0000313" key="1">
    <source>
        <dbReference type="EMBL" id="QUC20235.1"/>
    </source>
</evidence>
<reference evidence="1" key="1">
    <citation type="submission" date="2020-03" db="EMBL/GenBank/DDBJ databases">
        <title>A mixture of massive structural variations and highly conserved coding sequences in Ustilaginoidea virens genome.</title>
        <authorList>
            <person name="Zhang K."/>
            <person name="Zhao Z."/>
            <person name="Zhang Z."/>
            <person name="Li Y."/>
            <person name="Hsiang T."/>
            <person name="Sun W."/>
        </authorList>
    </citation>
    <scope>NUCLEOTIDE SEQUENCE</scope>
    <source>
        <strain evidence="1">UV-8b</strain>
    </source>
</reference>
<dbReference type="EMBL" id="CP072755">
    <property type="protein sequence ID" value="QUC20235.1"/>
    <property type="molecule type" value="Genomic_DNA"/>
</dbReference>
<dbReference type="GeneID" id="66065254"/>
<protein>
    <submittedName>
        <fullName evidence="1">Uncharacterized protein</fullName>
    </submittedName>
</protein>
<organism evidence="1 2">
    <name type="scientific">Ustilaginoidea virens</name>
    <name type="common">Rice false smut fungus</name>
    <name type="synonym">Villosiclava virens</name>
    <dbReference type="NCBI Taxonomy" id="1159556"/>
    <lineage>
        <taxon>Eukaryota</taxon>
        <taxon>Fungi</taxon>
        <taxon>Dikarya</taxon>
        <taxon>Ascomycota</taxon>
        <taxon>Pezizomycotina</taxon>
        <taxon>Sordariomycetes</taxon>
        <taxon>Hypocreomycetidae</taxon>
        <taxon>Hypocreales</taxon>
        <taxon>Clavicipitaceae</taxon>
        <taxon>Ustilaginoidea</taxon>
    </lineage>
</organism>
<dbReference type="AlphaFoldDB" id="A0A8E5HRX4"/>
<accession>A0A8E5HRX4</accession>
<dbReference type="RefSeq" id="XP_042997908.1">
    <property type="nucleotide sequence ID" value="XM_043141974.1"/>
</dbReference>
<dbReference type="KEGG" id="uvi:66065254"/>
<sequence length="70" mass="8154">MPNIYPNHFLDLDSMKYIINFSAPALQEHNRPESETYSHCKALEAKLNSYPVTYYIIQFLISTQLPCENS</sequence>
<dbReference type="Proteomes" id="UP000027002">
    <property type="component" value="Chromosome 3"/>
</dbReference>
<proteinExistence type="predicted"/>
<gene>
    <name evidence="1" type="ORF">UV8b_04476</name>
</gene>